<dbReference type="Pfam" id="PF12256">
    <property type="entry name" value="TcdB_toxin_midN"/>
    <property type="match status" value="1"/>
</dbReference>
<dbReference type="SUPFAM" id="SSF69318">
    <property type="entry name" value="Integrin alpha N-terminal domain"/>
    <property type="match status" value="1"/>
</dbReference>
<keyword evidence="1" id="KW-0732">Signal</keyword>
<dbReference type="InterPro" id="IPR013517">
    <property type="entry name" value="FG-GAP"/>
</dbReference>
<proteinExistence type="predicted"/>
<name>A0ABT4VW18_9HYPH</name>
<comment type="caution">
    <text evidence="3">The sequence shown here is derived from an EMBL/GenBank/DDBJ whole genome shotgun (WGS) entry which is preliminary data.</text>
</comment>
<dbReference type="Gene3D" id="2.130.10.130">
    <property type="entry name" value="Integrin alpha, N-terminal"/>
    <property type="match status" value="1"/>
</dbReference>
<keyword evidence="4" id="KW-1185">Reference proteome</keyword>
<reference evidence="3" key="1">
    <citation type="submission" date="2022-11" db="EMBL/GenBank/DDBJ databases">
        <title>Hoeflea poritis sp. nov., isolated from scleractinian coral Porites lutea.</title>
        <authorList>
            <person name="Zhang G."/>
            <person name="Wei Q."/>
            <person name="Cai L."/>
        </authorList>
    </citation>
    <scope>NUCLEOTIDE SEQUENCE</scope>
    <source>
        <strain evidence="3">E7-10</strain>
    </source>
</reference>
<dbReference type="InterPro" id="IPR022045">
    <property type="entry name" value="TcdB_toxin_mid/N"/>
</dbReference>
<evidence type="ECO:0000313" key="3">
    <source>
        <dbReference type="EMBL" id="MDA4848912.1"/>
    </source>
</evidence>
<organism evidence="3 4">
    <name type="scientific">Hoeflea poritis</name>
    <dbReference type="NCBI Taxonomy" id="2993659"/>
    <lineage>
        <taxon>Bacteria</taxon>
        <taxon>Pseudomonadati</taxon>
        <taxon>Pseudomonadota</taxon>
        <taxon>Alphaproteobacteria</taxon>
        <taxon>Hyphomicrobiales</taxon>
        <taxon>Rhizobiaceae</taxon>
        <taxon>Hoeflea</taxon>
    </lineage>
</organism>
<sequence length="728" mass="77764">PDMIIMANGQTLTRYEKRIKSIATKVSGVMRSAVALTYDEDPYSGASRLITITRYGTDAVVDASGTVTAGTARPPVSMTYYDVNTTHTNVTKPIPHYRSSIGQPINHTSLAADVNRDGIDELHQQQVSLGGIVSWLHNFDTSGNPNAAIATKYNPVLSAAIGSVAMNWSWIVASFDAAGEQQIVRSNYVEYVDSSGNLKASCINYTIIGFGQIKWDEPFSEACNSVGSTNRLKAVAVDRDGDMVSEMERLDTGDNSGNTFAGKADFRGNGHERTYFVRPNIFEVHGTPALSVGLSGTVSLYTRYAVDLNGDGASDFVNAGPMGLGQAPNIKLHINTGDGFEEITAGQNISVPYGRFPQFVDLNSDGMPDMLTAKAGASPYIQSASFLKLRTGANGHAISQASNYSIAYDQQAIIAIGDFNGDSISDPIISPVSGTQLNSTVWYSDYPDGTPGLLKSVTDELGGTVSLKYTPSSRFDHDFMPFVMPLVTSLSHDDGRGQVAETNYAYEGGKYDVAERRFLGFAKVTETKPLANGETARPSVETMLRQDVASYGRPESVTYKDGSGTVRKVVTHSYAVNAATKPYTALRTASETALTQNEATSGSPVTLTTRVERFHDVYGNVIEERHLGRTDVAGDETTRAMAYVANTADHIVSLPSVMSVHAGSGTSGALLSQEQLSYDGAAHGVAPAKGHVTARTVLRSSDGSLPAIAMSYGYDAHGNRTHEVDGEG</sequence>
<evidence type="ECO:0000259" key="2">
    <source>
        <dbReference type="Pfam" id="PF12256"/>
    </source>
</evidence>
<gene>
    <name evidence="3" type="ORF">OOZ53_26440</name>
</gene>
<feature type="domain" description="Insecticide toxin TcdB middle/N-terminal" evidence="2">
    <location>
        <begin position="414"/>
        <end position="545"/>
    </location>
</feature>
<protein>
    <submittedName>
        <fullName evidence="3">FG-GAP-like repeat-containing protein</fullName>
    </submittedName>
</protein>
<evidence type="ECO:0000313" key="4">
    <source>
        <dbReference type="Proteomes" id="UP001148313"/>
    </source>
</evidence>
<feature type="non-terminal residue" evidence="3">
    <location>
        <position position="728"/>
    </location>
</feature>
<evidence type="ECO:0000256" key="1">
    <source>
        <dbReference type="ARBA" id="ARBA00022729"/>
    </source>
</evidence>
<accession>A0ABT4VW18</accession>
<dbReference type="RefSeq" id="WP_271092794.1">
    <property type="nucleotide sequence ID" value="NZ_JAPJZH010000046.1"/>
</dbReference>
<dbReference type="InterPro" id="IPR028994">
    <property type="entry name" value="Integrin_alpha_N"/>
</dbReference>
<feature type="non-terminal residue" evidence="3">
    <location>
        <position position="1"/>
    </location>
</feature>
<dbReference type="Proteomes" id="UP001148313">
    <property type="component" value="Unassembled WGS sequence"/>
</dbReference>
<dbReference type="EMBL" id="JAPJZH010000046">
    <property type="protein sequence ID" value="MDA4848912.1"/>
    <property type="molecule type" value="Genomic_DNA"/>
</dbReference>
<dbReference type="Pfam" id="PF13517">
    <property type="entry name" value="FG-GAP_3"/>
    <property type="match status" value="1"/>
</dbReference>